<keyword evidence="1" id="KW-1133">Transmembrane helix</keyword>
<keyword evidence="1" id="KW-0812">Transmembrane</keyword>
<dbReference type="GO" id="GO:0009507">
    <property type="term" value="C:chloroplast"/>
    <property type="evidence" value="ECO:0007669"/>
    <property type="project" value="TreeGrafter"/>
</dbReference>
<name>A0A5A7T7Y2_CUCMM</name>
<dbReference type="Proteomes" id="UP000321393">
    <property type="component" value="Unassembled WGS sequence"/>
</dbReference>
<dbReference type="AlphaFoldDB" id="A0A5A7T7Y2"/>
<proteinExistence type="predicted"/>
<organism evidence="2 3">
    <name type="scientific">Cucumis melo var. makuwa</name>
    <name type="common">Oriental melon</name>
    <dbReference type="NCBI Taxonomy" id="1194695"/>
    <lineage>
        <taxon>Eukaryota</taxon>
        <taxon>Viridiplantae</taxon>
        <taxon>Streptophyta</taxon>
        <taxon>Embryophyta</taxon>
        <taxon>Tracheophyta</taxon>
        <taxon>Spermatophyta</taxon>
        <taxon>Magnoliopsida</taxon>
        <taxon>eudicotyledons</taxon>
        <taxon>Gunneridae</taxon>
        <taxon>Pentapetalae</taxon>
        <taxon>rosids</taxon>
        <taxon>fabids</taxon>
        <taxon>Cucurbitales</taxon>
        <taxon>Cucurbitaceae</taxon>
        <taxon>Benincaseae</taxon>
        <taxon>Cucumis</taxon>
    </lineage>
</organism>
<gene>
    <name evidence="2" type="ORF">E6C27_scaffold270G002000</name>
</gene>
<dbReference type="PANTHER" id="PTHR36802:SF1">
    <property type="entry name" value="OS02G0815400 PROTEIN"/>
    <property type="match status" value="1"/>
</dbReference>
<dbReference type="PANTHER" id="PTHR36802">
    <property type="entry name" value="OS02G0815400 PROTEIN"/>
    <property type="match status" value="1"/>
</dbReference>
<sequence>MFDQEISGIQAELHKLPTIEENLMSLAKSIERLGMQAEKQHQLLLKYVESMAKEKSTMSEGVTESASQGSAMAKTIEEGSTPMKEIGSEGRTTKIEIEENLNRYFQIYKLTDSEKLIVVVISFDRAALDGYRLQEERNAFKDWAGLKQRLLVRFRSVKEAPLPQLPKEVLEETFVNRLTPWIKDELECWGPFGLAQMMKLAQKVENREITRREANLKENMTITLRRVTADENRQEGPAKRLSNAEFQARRDKGLCFRCDERYHAEHKYDYERNKEMKSLEVKEDVRLIVEEVKEDVRTERGPTIVPKWPTKLLGYDFEILYQPGLQNKAVDALSRMESCPRLNTLSTPRIVDLEVVLKEVEEDDELQKLIEDLKENPKEENKCQWENGRLLYKRKTVYGRSLPPLISYGDRKTPNNEVESLLKERGLALKALKKNLCVAQNRRKKMADLKRGELKFKVGEEVYLKLRLYRQRSLARKKLSQFKKMLGEDTEVQQIVSYICLKLMNGKQYQKEIAEVMNTTGKLLSASSTPKVAEEPQNETRMFKFGELQVELTADKANIGAAIGFVFGVISWQLSQGVQSIRESSLQYANENALLLAKSLRGALLAVSYTSAVLSAFTTVGLILLARQLKSKEE</sequence>
<feature type="transmembrane region" description="Helical" evidence="1">
    <location>
        <begin position="603"/>
        <end position="626"/>
    </location>
</feature>
<comment type="caution">
    <text evidence="2">The sequence shown here is derived from an EMBL/GenBank/DDBJ whole genome shotgun (WGS) entry which is preliminary data.</text>
</comment>
<evidence type="ECO:0000313" key="2">
    <source>
        <dbReference type="EMBL" id="KAA0038326.1"/>
    </source>
</evidence>
<keyword evidence="1" id="KW-0472">Membrane</keyword>
<reference evidence="2 3" key="1">
    <citation type="submission" date="2019-08" db="EMBL/GenBank/DDBJ databases">
        <title>Draft genome sequences of two oriental melons (Cucumis melo L. var makuwa).</title>
        <authorList>
            <person name="Kwon S.-Y."/>
        </authorList>
    </citation>
    <scope>NUCLEOTIDE SEQUENCE [LARGE SCALE GENOMIC DNA]</scope>
    <source>
        <strain evidence="3">cv. SW 3</strain>
        <tissue evidence="2">Leaf</tissue>
    </source>
</reference>
<protein>
    <submittedName>
        <fullName evidence="2">Exosome complex component CSL4</fullName>
    </submittedName>
</protein>
<evidence type="ECO:0000313" key="3">
    <source>
        <dbReference type="Proteomes" id="UP000321393"/>
    </source>
</evidence>
<dbReference type="OrthoDB" id="1923116at2759"/>
<accession>A0A5A7T7Y2</accession>
<dbReference type="STRING" id="1194695.A0A5A7T7Y2"/>
<evidence type="ECO:0000256" key="1">
    <source>
        <dbReference type="SAM" id="Phobius"/>
    </source>
</evidence>
<dbReference type="EMBL" id="SSTE01018746">
    <property type="protein sequence ID" value="KAA0038326.1"/>
    <property type="molecule type" value="Genomic_DNA"/>
</dbReference>